<name>A0A318ZA38_9EURO</name>
<dbReference type="Proteomes" id="UP000248349">
    <property type="component" value="Unassembled WGS sequence"/>
</dbReference>
<keyword evidence="1" id="KW-1133">Transmembrane helix</keyword>
<accession>A0A318ZA38</accession>
<dbReference type="EMBL" id="KZ821288">
    <property type="protein sequence ID" value="PYH40360.1"/>
    <property type="molecule type" value="Genomic_DNA"/>
</dbReference>
<dbReference type="RefSeq" id="XP_025426342.1">
    <property type="nucleotide sequence ID" value="XM_025571145.1"/>
</dbReference>
<dbReference type="AlphaFoldDB" id="A0A318ZA38"/>
<gene>
    <name evidence="2" type="ORF">BP01DRAFT_221583</name>
</gene>
<keyword evidence="3" id="KW-1185">Reference proteome</keyword>
<reference evidence="2 3" key="1">
    <citation type="submission" date="2016-12" db="EMBL/GenBank/DDBJ databases">
        <title>The genomes of Aspergillus section Nigri reveals drivers in fungal speciation.</title>
        <authorList>
            <consortium name="DOE Joint Genome Institute"/>
            <person name="Vesth T.C."/>
            <person name="Nybo J."/>
            <person name="Theobald S."/>
            <person name="Brandl J."/>
            <person name="Frisvad J.C."/>
            <person name="Nielsen K.F."/>
            <person name="Lyhne E.K."/>
            <person name="Kogle M.E."/>
            <person name="Kuo A."/>
            <person name="Riley R."/>
            <person name="Clum A."/>
            <person name="Nolan M."/>
            <person name="Lipzen A."/>
            <person name="Salamov A."/>
            <person name="Henrissat B."/>
            <person name="Wiebenga A."/>
            <person name="De Vries R.P."/>
            <person name="Grigoriev I.V."/>
            <person name="Mortensen U.H."/>
            <person name="Andersen M.R."/>
            <person name="Baker S.E."/>
        </authorList>
    </citation>
    <scope>NUCLEOTIDE SEQUENCE [LARGE SCALE GENOMIC DNA]</scope>
    <source>
        <strain evidence="2 3">JOP 1030-1</strain>
    </source>
</reference>
<keyword evidence="1" id="KW-0812">Transmembrane</keyword>
<proteinExistence type="predicted"/>
<sequence length="84" mass="9294">MTPYGVFPPGFQAVPDCKSPVHVTSFHEGLECCRATFLLFLIFSYSLCPFFSYVLFSALTCHSPGVKVGPWPAVRSVISVSYRV</sequence>
<feature type="transmembrane region" description="Helical" evidence="1">
    <location>
        <begin position="35"/>
        <end position="56"/>
    </location>
</feature>
<keyword evidence="1" id="KW-0472">Membrane</keyword>
<evidence type="ECO:0000313" key="2">
    <source>
        <dbReference type="EMBL" id="PYH40360.1"/>
    </source>
</evidence>
<organism evidence="2 3">
    <name type="scientific">Aspergillus saccharolyticus JOP 1030-1</name>
    <dbReference type="NCBI Taxonomy" id="1450539"/>
    <lineage>
        <taxon>Eukaryota</taxon>
        <taxon>Fungi</taxon>
        <taxon>Dikarya</taxon>
        <taxon>Ascomycota</taxon>
        <taxon>Pezizomycotina</taxon>
        <taxon>Eurotiomycetes</taxon>
        <taxon>Eurotiomycetidae</taxon>
        <taxon>Eurotiales</taxon>
        <taxon>Aspergillaceae</taxon>
        <taxon>Aspergillus</taxon>
        <taxon>Aspergillus subgen. Circumdati</taxon>
    </lineage>
</organism>
<protein>
    <submittedName>
        <fullName evidence="2">Uncharacterized protein</fullName>
    </submittedName>
</protein>
<evidence type="ECO:0000256" key="1">
    <source>
        <dbReference type="SAM" id="Phobius"/>
    </source>
</evidence>
<dbReference type="GeneID" id="37072373"/>
<evidence type="ECO:0000313" key="3">
    <source>
        <dbReference type="Proteomes" id="UP000248349"/>
    </source>
</evidence>